<dbReference type="InterPro" id="IPR011604">
    <property type="entry name" value="PDDEXK-like_dom_sf"/>
</dbReference>
<feature type="domain" description="SWIM-type" evidence="2">
    <location>
        <begin position="164"/>
        <end position="200"/>
    </location>
</feature>
<sequence length="629" mass="71721">MDMVVDNLLFRNLVDQWCKPNCNPNDENELREELKSTALVSIVCNELNISTCGNNSTGKKRRCNEIDDEETAWLPYLQKLRNWGKSISSLPENIDIQDVKRFLIDSGFKDEEVKKYKSLCSWEHKQGVHSLRTQIVPCDTRLCAIQAAVNPSFATDQDETKLVYIILQRSSAKPVYTHCTCTVGLRKDCSHIGAVLFLLCDIIAEGHEELPVDPTCTDMKCKWTDPKGANCEPKMVEDLHIYKAKFGTKPSSKIVKPSASFANKVFKCDISQDKRLEKKLKLKNDILIANQRDSIPPIFHLIGMPSQNGQNAESQINCEPTLNTPCEGENLEIELQETVSFTCQESDQNSSVSESHRNIEVGDELISPPKYQPVSLSEIKERADKIKRKLFVTPEQKSHIEEETRDQADCEAWYRHRKPHITASKSKRAFIKPTTSPTKAMKEIMGMNSTITTSFMKDGQLSECGIIEKYSEIKGVKVSKCGLFISEQYPFLAASPDGLVGSHGLVEAKKIHPRENETLHQALLRLHICKPSKETPGELVVNENHRYYFQVQQQLLCTPRLWGDFVASDGKSFYIERPTFDEKFWEERIIKLEKFYNDTILLELAYPRVKNGLERIGKFGLTYDNLLRM</sequence>
<dbReference type="GO" id="GO:0008270">
    <property type="term" value="F:zinc ion binding"/>
    <property type="evidence" value="ECO:0007669"/>
    <property type="project" value="UniProtKB-KW"/>
</dbReference>
<proteinExistence type="predicted"/>
<protein>
    <recommendedName>
        <fullName evidence="6">SWIM-type domain-containing protein</fullName>
    </recommendedName>
</protein>
<dbReference type="EMBL" id="JARQWQ010000182">
    <property type="protein sequence ID" value="KAK2547484.1"/>
    <property type="molecule type" value="Genomic_DNA"/>
</dbReference>
<reference evidence="4" key="1">
    <citation type="journal article" date="2023" name="G3 (Bethesda)">
        <title>Whole genome assembly and annotation of the endangered Caribbean coral Acropora cervicornis.</title>
        <authorList>
            <person name="Selwyn J.D."/>
            <person name="Vollmer S.V."/>
        </authorList>
    </citation>
    <scope>NUCLEOTIDE SEQUENCE</scope>
    <source>
        <strain evidence="4">K2</strain>
    </source>
</reference>
<gene>
    <name evidence="4" type="ORF">P5673_032524</name>
</gene>
<dbReference type="InterPro" id="IPR011335">
    <property type="entry name" value="Restrct_endonuc-II-like"/>
</dbReference>
<evidence type="ECO:0000259" key="3">
    <source>
        <dbReference type="PROSITE" id="PS51698"/>
    </source>
</evidence>
<accession>A0AAD9PR20</accession>
<dbReference type="PANTHER" id="PTHR47526:SF3">
    <property type="entry name" value="PHD-TYPE DOMAIN-CONTAINING PROTEIN"/>
    <property type="match status" value="1"/>
</dbReference>
<feature type="domain" description="U-box" evidence="3">
    <location>
        <begin position="1"/>
        <end position="24"/>
    </location>
</feature>
<evidence type="ECO:0000313" key="5">
    <source>
        <dbReference type="Proteomes" id="UP001249851"/>
    </source>
</evidence>
<keyword evidence="1" id="KW-0479">Metal-binding</keyword>
<dbReference type="InterPro" id="IPR003613">
    <property type="entry name" value="Ubox_domain"/>
</dbReference>
<evidence type="ECO:0000259" key="2">
    <source>
        <dbReference type="PROSITE" id="PS50966"/>
    </source>
</evidence>
<dbReference type="GO" id="GO:0016567">
    <property type="term" value="P:protein ubiquitination"/>
    <property type="evidence" value="ECO:0007669"/>
    <property type="project" value="InterPro"/>
</dbReference>
<keyword evidence="1" id="KW-0862">Zinc</keyword>
<dbReference type="GO" id="GO:0004842">
    <property type="term" value="F:ubiquitin-protein transferase activity"/>
    <property type="evidence" value="ECO:0007669"/>
    <property type="project" value="InterPro"/>
</dbReference>
<dbReference type="PROSITE" id="PS50966">
    <property type="entry name" value="ZF_SWIM"/>
    <property type="match status" value="1"/>
</dbReference>
<keyword evidence="5" id="KW-1185">Reference proteome</keyword>
<dbReference type="Gene3D" id="3.90.320.10">
    <property type="match status" value="1"/>
</dbReference>
<evidence type="ECO:0000313" key="4">
    <source>
        <dbReference type="EMBL" id="KAK2547484.1"/>
    </source>
</evidence>
<dbReference type="CDD" id="cd22343">
    <property type="entry name" value="PDDEXK_lambda_exonuclease-like"/>
    <property type="match status" value="1"/>
</dbReference>
<comment type="caution">
    <text evidence="4">The sequence shown here is derived from an EMBL/GenBank/DDBJ whole genome shotgun (WGS) entry which is preliminary data.</text>
</comment>
<reference evidence="4" key="2">
    <citation type="journal article" date="2023" name="Science">
        <title>Genomic signatures of disease resistance in endangered staghorn corals.</title>
        <authorList>
            <person name="Vollmer S.V."/>
            <person name="Selwyn J.D."/>
            <person name="Despard B.A."/>
            <person name="Roesel C.L."/>
        </authorList>
    </citation>
    <scope>NUCLEOTIDE SEQUENCE</scope>
    <source>
        <strain evidence="4">K2</strain>
    </source>
</reference>
<keyword evidence="1" id="KW-0863">Zinc-finger</keyword>
<name>A0AAD9PR20_ACRCE</name>
<dbReference type="InterPro" id="IPR019080">
    <property type="entry name" value="YqaJ_viral_recombinase"/>
</dbReference>
<evidence type="ECO:0000256" key="1">
    <source>
        <dbReference type="PROSITE-ProRule" id="PRU00325"/>
    </source>
</evidence>
<dbReference type="Proteomes" id="UP001249851">
    <property type="component" value="Unassembled WGS sequence"/>
</dbReference>
<dbReference type="InterPro" id="IPR007527">
    <property type="entry name" value="Znf_SWIM"/>
</dbReference>
<dbReference type="GO" id="GO:0006281">
    <property type="term" value="P:DNA repair"/>
    <property type="evidence" value="ECO:0007669"/>
    <property type="project" value="UniProtKB-ARBA"/>
</dbReference>
<dbReference type="SUPFAM" id="SSF52980">
    <property type="entry name" value="Restriction endonuclease-like"/>
    <property type="match status" value="1"/>
</dbReference>
<organism evidence="4 5">
    <name type="scientific">Acropora cervicornis</name>
    <name type="common">Staghorn coral</name>
    <dbReference type="NCBI Taxonomy" id="6130"/>
    <lineage>
        <taxon>Eukaryota</taxon>
        <taxon>Metazoa</taxon>
        <taxon>Cnidaria</taxon>
        <taxon>Anthozoa</taxon>
        <taxon>Hexacorallia</taxon>
        <taxon>Scleractinia</taxon>
        <taxon>Astrocoeniina</taxon>
        <taxon>Acroporidae</taxon>
        <taxon>Acropora</taxon>
    </lineage>
</organism>
<evidence type="ECO:0008006" key="6">
    <source>
        <dbReference type="Google" id="ProtNLM"/>
    </source>
</evidence>
<dbReference type="Pfam" id="PF09588">
    <property type="entry name" value="YqaJ"/>
    <property type="match status" value="1"/>
</dbReference>
<dbReference type="PROSITE" id="PS51698">
    <property type="entry name" value="U_BOX"/>
    <property type="match status" value="1"/>
</dbReference>
<dbReference type="AlphaFoldDB" id="A0AAD9PR20"/>
<dbReference type="PANTHER" id="PTHR47526">
    <property type="entry name" value="ATP-DEPENDENT DNA HELICASE"/>
    <property type="match status" value="1"/>
</dbReference>